<dbReference type="AlphaFoldDB" id="A0A933IB57"/>
<evidence type="ECO:0000256" key="1">
    <source>
        <dbReference type="ARBA" id="ARBA00006295"/>
    </source>
</evidence>
<evidence type="ECO:0000256" key="3">
    <source>
        <dbReference type="ARBA" id="ARBA00023125"/>
    </source>
</evidence>
<dbReference type="PANTHER" id="PTHR33375">
    <property type="entry name" value="CHROMOSOME-PARTITIONING PROTEIN PARB-RELATED"/>
    <property type="match status" value="1"/>
</dbReference>
<protein>
    <submittedName>
        <fullName evidence="5">ParB/RepB/Spo0J family partition protein</fullName>
    </submittedName>
</protein>
<dbReference type="InterPro" id="IPR004437">
    <property type="entry name" value="ParB/RepB/Spo0J"/>
</dbReference>
<dbReference type="Pfam" id="PF23552">
    <property type="entry name" value="ParB_C"/>
    <property type="match status" value="1"/>
</dbReference>
<dbReference type="SMART" id="SM00470">
    <property type="entry name" value="ParB"/>
    <property type="match status" value="1"/>
</dbReference>
<dbReference type="Gene3D" id="1.10.10.2830">
    <property type="match status" value="1"/>
</dbReference>
<dbReference type="InterPro" id="IPR036086">
    <property type="entry name" value="ParB/Sulfiredoxin_sf"/>
</dbReference>
<dbReference type="SUPFAM" id="SSF110849">
    <property type="entry name" value="ParB/Sulfiredoxin"/>
    <property type="match status" value="1"/>
</dbReference>
<keyword evidence="3" id="KW-0238">DNA-binding</keyword>
<dbReference type="GO" id="GO:0005694">
    <property type="term" value="C:chromosome"/>
    <property type="evidence" value="ECO:0007669"/>
    <property type="project" value="TreeGrafter"/>
</dbReference>
<dbReference type="InterPro" id="IPR003115">
    <property type="entry name" value="ParB_N"/>
</dbReference>
<dbReference type="Pfam" id="PF02195">
    <property type="entry name" value="ParB_N"/>
    <property type="match status" value="1"/>
</dbReference>
<dbReference type="EMBL" id="JACQXR010000162">
    <property type="protein sequence ID" value="MBI4727841.1"/>
    <property type="molecule type" value="Genomic_DNA"/>
</dbReference>
<gene>
    <name evidence="5" type="ORF">HY768_11605</name>
</gene>
<comment type="caution">
    <text evidence="5">The sequence shown here is derived from an EMBL/GenBank/DDBJ whole genome shotgun (WGS) entry which is preliminary data.</text>
</comment>
<evidence type="ECO:0000313" key="6">
    <source>
        <dbReference type="Proteomes" id="UP000736328"/>
    </source>
</evidence>
<dbReference type="InterPro" id="IPR050336">
    <property type="entry name" value="Chromosome_partition/occlusion"/>
</dbReference>
<dbReference type="GO" id="GO:0007059">
    <property type="term" value="P:chromosome segregation"/>
    <property type="evidence" value="ECO:0007669"/>
    <property type="project" value="UniProtKB-KW"/>
</dbReference>
<dbReference type="InterPro" id="IPR041468">
    <property type="entry name" value="HTH_ParB/Spo0J"/>
</dbReference>
<evidence type="ECO:0000313" key="5">
    <source>
        <dbReference type="EMBL" id="MBI4727841.1"/>
    </source>
</evidence>
<dbReference type="SUPFAM" id="SSF109709">
    <property type="entry name" value="KorB DNA-binding domain-like"/>
    <property type="match status" value="1"/>
</dbReference>
<dbReference type="FunFam" id="3.90.1530.30:FF:000001">
    <property type="entry name" value="Chromosome partitioning protein ParB"/>
    <property type="match status" value="1"/>
</dbReference>
<reference evidence="5" key="1">
    <citation type="submission" date="2020-07" db="EMBL/GenBank/DDBJ databases">
        <title>Huge and variable diversity of episymbiotic CPR bacteria and DPANN archaea in groundwater ecosystems.</title>
        <authorList>
            <person name="He C.Y."/>
            <person name="Keren R."/>
            <person name="Whittaker M."/>
            <person name="Farag I.F."/>
            <person name="Doudna J."/>
            <person name="Cate J.H.D."/>
            <person name="Banfield J.F."/>
        </authorList>
    </citation>
    <scope>NUCLEOTIDE SEQUENCE</scope>
    <source>
        <strain evidence="5">NC_groundwater_1520_Pr4_B-0.1um_53_5</strain>
    </source>
</reference>
<comment type="similarity">
    <text evidence="1">Belongs to the ParB family.</text>
</comment>
<keyword evidence="2" id="KW-0159">Chromosome partition</keyword>
<dbReference type="GO" id="GO:0045881">
    <property type="term" value="P:positive regulation of sporulation resulting in formation of a cellular spore"/>
    <property type="evidence" value="ECO:0007669"/>
    <property type="project" value="TreeGrafter"/>
</dbReference>
<sequence length="294" mass="32790">MPAPKRGLGKGLSALIPIKPVKILLASHPEGLERFLKVSEIKPNRFQPRRNIKDESLAELAESIREKGVIEPVIVRRSGSGYELIAGERRLRAVQRLGLPEIPAIIRQATDQEALEIALIENLHRENLNPIEESRGYERLVREFSLTQEAVSKKVGKERSTVTNSLRLLTLPAEVQKLLEDDKLTAGHARAILMVSDKRKQLSLAQTIVSKGLSVREAESLARVGAAKRTTEAGPAKSKNLDQHLSNIQNEMQRALGTKVKIKPTGKTKGKIEIEYFTIDDFERIINTLNIKIT</sequence>
<dbReference type="NCBIfam" id="TIGR00180">
    <property type="entry name" value="parB_part"/>
    <property type="match status" value="1"/>
</dbReference>
<organism evidence="5 6">
    <name type="scientific">candidate division TA06 bacterium</name>
    <dbReference type="NCBI Taxonomy" id="2250710"/>
    <lineage>
        <taxon>Bacteria</taxon>
        <taxon>Bacteria division TA06</taxon>
    </lineage>
</organism>
<dbReference type="FunFam" id="1.10.10.2830:FF:000001">
    <property type="entry name" value="Chromosome partitioning protein ParB"/>
    <property type="match status" value="1"/>
</dbReference>
<name>A0A933IB57_UNCT6</name>
<feature type="domain" description="ParB-like N-terminal" evidence="4">
    <location>
        <begin position="34"/>
        <end position="123"/>
    </location>
</feature>
<dbReference type="Proteomes" id="UP000736328">
    <property type="component" value="Unassembled WGS sequence"/>
</dbReference>
<evidence type="ECO:0000259" key="4">
    <source>
        <dbReference type="SMART" id="SM00470"/>
    </source>
</evidence>
<dbReference type="Gene3D" id="3.90.1530.30">
    <property type="match status" value="1"/>
</dbReference>
<evidence type="ECO:0000256" key="2">
    <source>
        <dbReference type="ARBA" id="ARBA00022829"/>
    </source>
</evidence>
<dbReference type="PANTHER" id="PTHR33375:SF1">
    <property type="entry name" value="CHROMOSOME-PARTITIONING PROTEIN PARB-RELATED"/>
    <property type="match status" value="1"/>
</dbReference>
<dbReference type="Pfam" id="PF17762">
    <property type="entry name" value="HTH_ParB"/>
    <property type="match status" value="1"/>
</dbReference>
<dbReference type="InterPro" id="IPR057240">
    <property type="entry name" value="ParB_dimer_C"/>
</dbReference>
<dbReference type="GO" id="GO:0003677">
    <property type="term" value="F:DNA binding"/>
    <property type="evidence" value="ECO:0007669"/>
    <property type="project" value="UniProtKB-KW"/>
</dbReference>
<proteinExistence type="inferred from homology"/>
<accession>A0A933IB57</accession>
<dbReference type="CDD" id="cd16393">
    <property type="entry name" value="SPO0J_N"/>
    <property type="match status" value="1"/>
</dbReference>